<accession>A0ABY6XZL3</accession>
<dbReference type="Pfam" id="PF04717">
    <property type="entry name" value="Phage_base_V"/>
    <property type="match status" value="1"/>
</dbReference>
<dbReference type="Pfam" id="PF05954">
    <property type="entry name" value="Phage_GPD"/>
    <property type="match status" value="1"/>
</dbReference>
<dbReference type="PANTHER" id="PTHR32305:SF11">
    <property type="entry name" value="TYPE VI SECRETION SYSTEM SPIKE PROTEIN VGRG3"/>
    <property type="match status" value="1"/>
</dbReference>
<dbReference type="InterPro" id="IPR017847">
    <property type="entry name" value="T6SS_RhsGE_Vgr_subset"/>
</dbReference>
<feature type="domain" description="Gp5/Type VI secretion system Vgr protein OB-fold" evidence="2">
    <location>
        <begin position="385"/>
        <end position="451"/>
    </location>
</feature>
<dbReference type="InterPro" id="IPR006533">
    <property type="entry name" value="T6SS_Vgr_RhsGE"/>
</dbReference>
<evidence type="ECO:0000313" key="4">
    <source>
        <dbReference type="EMBL" id="VWC94360.1"/>
    </source>
</evidence>
<gene>
    <name evidence="4" type="ORF">BLA17378_04797</name>
</gene>
<protein>
    <submittedName>
        <fullName evidence="4">Type IV secretion protein Rhs</fullName>
    </submittedName>
</protein>
<dbReference type="InterPro" id="IPR054030">
    <property type="entry name" value="Gp5_Vgr_C"/>
</dbReference>
<dbReference type="Gene3D" id="2.30.110.50">
    <property type="match status" value="1"/>
</dbReference>
<dbReference type="NCBIfam" id="TIGR03361">
    <property type="entry name" value="VI_Rhs_Vgr"/>
    <property type="match status" value="1"/>
</dbReference>
<name>A0ABY6XZL3_9BURK</name>
<dbReference type="InterPro" id="IPR050708">
    <property type="entry name" value="T6SS_VgrG/RHS"/>
</dbReference>
<dbReference type="PANTHER" id="PTHR32305">
    <property type="match status" value="1"/>
</dbReference>
<feature type="domain" description="Gp5/Type VI secretion system Vgr C-terminal trimerisation" evidence="3">
    <location>
        <begin position="469"/>
        <end position="577"/>
    </location>
</feature>
<dbReference type="RefSeq" id="WP_174958972.1">
    <property type="nucleotide sequence ID" value="NZ_CABVQG010000018.1"/>
</dbReference>
<dbReference type="Proteomes" id="UP000494120">
    <property type="component" value="Unassembled WGS sequence"/>
</dbReference>
<dbReference type="Gene3D" id="3.55.50.10">
    <property type="entry name" value="Baseplate protein-like domains"/>
    <property type="match status" value="1"/>
</dbReference>
<comment type="caution">
    <text evidence="4">The sequence shown here is derived from an EMBL/GenBank/DDBJ whole genome shotgun (WGS) entry which is preliminary data.</text>
</comment>
<proteinExistence type="inferred from homology"/>
<dbReference type="EMBL" id="CABVQG010000018">
    <property type="protein sequence ID" value="VWC94360.1"/>
    <property type="molecule type" value="Genomic_DNA"/>
</dbReference>
<dbReference type="InterPro" id="IPR006531">
    <property type="entry name" value="Gp5/Vgr_OB"/>
</dbReference>
<keyword evidence="5" id="KW-1185">Reference proteome</keyword>
<organism evidence="4 5">
    <name type="scientific">Burkholderia aenigmatica</name>
    <dbReference type="NCBI Taxonomy" id="2015348"/>
    <lineage>
        <taxon>Bacteria</taxon>
        <taxon>Pseudomonadati</taxon>
        <taxon>Pseudomonadota</taxon>
        <taxon>Betaproteobacteria</taxon>
        <taxon>Burkholderiales</taxon>
        <taxon>Burkholderiaceae</taxon>
        <taxon>Burkholderia</taxon>
        <taxon>Burkholderia cepacia complex</taxon>
    </lineage>
</organism>
<dbReference type="Gene3D" id="4.10.220.110">
    <property type="match status" value="1"/>
</dbReference>
<evidence type="ECO:0000313" key="5">
    <source>
        <dbReference type="Proteomes" id="UP000494120"/>
    </source>
</evidence>
<comment type="similarity">
    <text evidence="1">Belongs to the VgrG protein family.</text>
</comment>
<sequence length="678" mass="77068">MATQSDVRFTLKVGDVPLDVVEFDLDEGLSEGYRLRLTLVSADPAVDFGKVLDCHAMLTIWKSDVPVRYVHGVVSGFEQGETGFRRTFYYAVVEPELARLELGSDWRAFQAETVPQIIARVLKEQRVVHVDFDDTTEHLTREYCVQAGDTHAYFLERIAREEGFVHGFLHTENEHKLIYCDRLWIYGQIQGGPVVYNPMAGGDQPEPALRRFRYAENVRTAQQTQRDYVFTHPRYNQEHSPRASDLEHQSDHYERFDYPGRYKQDAAGKPFSLNRLRGHRRDAKVATVEGDDARLQPGLAFDLTDHPRDAWNRGWRVIRMRHRGVQHTSLEEDSVGAEQGTHYSYTAELVPDDVEWRPEPLPKPRIDGPQPATVVGPEGEEIFCDQWGRVKIQFPWDRRGTFDDHSSCWVRAVQNWAGATWGHIAIPRIGQEVLVIFVNGDPDQPIIIGRTFMATQLPPYELPRHKTRMTIKSKTHKGNGFNELRFEDEKDQEEIFVHAQKDQNIHVNHDETLSVGNDQTIGVGRDRTTAIGQDETHTTGRDRRDHVRQDSFVTVDRNETRTIGNTLKETIASSHLVNIGEHQTVVIEGVQSVEAKTAHRTMTREYVLQGTERILVRGPSGKIVLDAQGITLDSPNILFKGNVKVVTPSGDQVQAIEAAIRQGSPLIEECPFAKEGKA</sequence>
<dbReference type="SUPFAM" id="SSF69255">
    <property type="entry name" value="gp5 N-terminal domain-like"/>
    <property type="match status" value="1"/>
</dbReference>
<dbReference type="SUPFAM" id="SSF69349">
    <property type="entry name" value="Phage fibre proteins"/>
    <property type="match status" value="1"/>
</dbReference>
<dbReference type="InterPro" id="IPR037026">
    <property type="entry name" value="Vgr_OB-fold_dom_sf"/>
</dbReference>
<evidence type="ECO:0000259" key="2">
    <source>
        <dbReference type="Pfam" id="PF04717"/>
    </source>
</evidence>
<dbReference type="Pfam" id="PF22178">
    <property type="entry name" value="Gp5_trimer_C"/>
    <property type="match status" value="1"/>
</dbReference>
<dbReference type="NCBIfam" id="TIGR01646">
    <property type="entry name" value="vgr_GE"/>
    <property type="match status" value="1"/>
</dbReference>
<dbReference type="SUPFAM" id="SSF69279">
    <property type="entry name" value="Phage tail proteins"/>
    <property type="match status" value="2"/>
</dbReference>
<evidence type="ECO:0000256" key="1">
    <source>
        <dbReference type="ARBA" id="ARBA00005558"/>
    </source>
</evidence>
<dbReference type="Gene3D" id="2.40.50.230">
    <property type="entry name" value="Gp5 N-terminal domain"/>
    <property type="match status" value="1"/>
</dbReference>
<reference evidence="4 5" key="1">
    <citation type="submission" date="2019-09" db="EMBL/GenBank/DDBJ databases">
        <authorList>
            <person name="Depoorter E."/>
        </authorList>
    </citation>
    <scope>NUCLEOTIDE SEQUENCE [LARGE SCALE GENOMIC DNA]</scope>
    <source>
        <strain evidence="4 5">R-17378</strain>
    </source>
</reference>
<evidence type="ECO:0000259" key="3">
    <source>
        <dbReference type="Pfam" id="PF22178"/>
    </source>
</evidence>